<dbReference type="SUPFAM" id="SSF52540">
    <property type="entry name" value="P-loop containing nucleoside triphosphate hydrolases"/>
    <property type="match status" value="1"/>
</dbReference>
<gene>
    <name evidence="5" type="ORF">DW070_04865</name>
</gene>
<evidence type="ECO:0000256" key="2">
    <source>
        <dbReference type="ARBA" id="ARBA00022741"/>
    </source>
</evidence>
<dbReference type="EMBL" id="QVEP01000008">
    <property type="protein sequence ID" value="RGB80891.1"/>
    <property type="molecule type" value="Genomic_DNA"/>
</dbReference>
<dbReference type="CDD" id="cd03230">
    <property type="entry name" value="ABC_DR_subfamily_A"/>
    <property type="match status" value="1"/>
</dbReference>
<dbReference type="InterPro" id="IPR027417">
    <property type="entry name" value="P-loop_NTPase"/>
</dbReference>
<dbReference type="AlphaFoldDB" id="A0A3E2TQI5"/>
<feature type="domain" description="ABC transporter" evidence="4">
    <location>
        <begin position="4"/>
        <end position="229"/>
    </location>
</feature>
<dbReference type="PANTHER" id="PTHR42939:SF3">
    <property type="entry name" value="ABC TRANSPORTER ATP-BINDING COMPONENT"/>
    <property type="match status" value="1"/>
</dbReference>
<dbReference type="PANTHER" id="PTHR42939">
    <property type="entry name" value="ABC TRANSPORTER ATP-BINDING PROTEIN ALBC-RELATED"/>
    <property type="match status" value="1"/>
</dbReference>
<dbReference type="GO" id="GO:0016887">
    <property type="term" value="F:ATP hydrolysis activity"/>
    <property type="evidence" value="ECO:0007669"/>
    <property type="project" value="InterPro"/>
</dbReference>
<dbReference type="InterPro" id="IPR051782">
    <property type="entry name" value="ABC_Transporter_VariousFunc"/>
</dbReference>
<reference evidence="5 6" key="1">
    <citation type="submission" date="2018-08" db="EMBL/GenBank/DDBJ databases">
        <title>A genome reference for cultivated species of the human gut microbiota.</title>
        <authorList>
            <person name="Zou Y."/>
            <person name="Xue W."/>
            <person name="Luo G."/>
        </authorList>
    </citation>
    <scope>NUCLEOTIDE SEQUENCE [LARGE SCALE GENOMIC DNA]</scope>
    <source>
        <strain evidence="5 6">AF45-17</strain>
    </source>
</reference>
<organism evidence="5 6">
    <name type="scientific">Coprococcus catus</name>
    <dbReference type="NCBI Taxonomy" id="116085"/>
    <lineage>
        <taxon>Bacteria</taxon>
        <taxon>Bacillati</taxon>
        <taxon>Bacillota</taxon>
        <taxon>Clostridia</taxon>
        <taxon>Lachnospirales</taxon>
        <taxon>Lachnospiraceae</taxon>
        <taxon>Coprococcus</taxon>
    </lineage>
</organism>
<protein>
    <submittedName>
        <fullName evidence="5">ABC transporter ATP-binding protein</fullName>
    </submittedName>
</protein>
<keyword evidence="3 5" id="KW-0067">ATP-binding</keyword>
<proteinExistence type="predicted"/>
<accession>A0A3E2TQI5</accession>
<keyword evidence="1" id="KW-0813">Transport</keyword>
<comment type="caution">
    <text evidence="5">The sequence shown here is derived from an EMBL/GenBank/DDBJ whole genome shotgun (WGS) entry which is preliminary data.</text>
</comment>
<keyword evidence="2" id="KW-0547">Nucleotide-binding</keyword>
<dbReference type="SMART" id="SM00382">
    <property type="entry name" value="AAA"/>
    <property type="match status" value="1"/>
</dbReference>
<dbReference type="Pfam" id="PF00005">
    <property type="entry name" value="ABC_tran"/>
    <property type="match status" value="1"/>
</dbReference>
<dbReference type="InterPro" id="IPR003439">
    <property type="entry name" value="ABC_transporter-like_ATP-bd"/>
</dbReference>
<dbReference type="PROSITE" id="PS00211">
    <property type="entry name" value="ABC_TRANSPORTER_1"/>
    <property type="match status" value="1"/>
</dbReference>
<evidence type="ECO:0000313" key="6">
    <source>
        <dbReference type="Proteomes" id="UP000260773"/>
    </source>
</evidence>
<dbReference type="Proteomes" id="UP000260773">
    <property type="component" value="Unassembled WGS sequence"/>
</dbReference>
<dbReference type="Gene3D" id="3.40.50.300">
    <property type="entry name" value="P-loop containing nucleotide triphosphate hydrolases"/>
    <property type="match status" value="1"/>
</dbReference>
<evidence type="ECO:0000313" key="5">
    <source>
        <dbReference type="EMBL" id="RGB80891.1"/>
    </source>
</evidence>
<dbReference type="PROSITE" id="PS50893">
    <property type="entry name" value="ABC_TRANSPORTER_2"/>
    <property type="match status" value="1"/>
</dbReference>
<dbReference type="GO" id="GO:0005524">
    <property type="term" value="F:ATP binding"/>
    <property type="evidence" value="ECO:0007669"/>
    <property type="project" value="UniProtKB-KW"/>
</dbReference>
<dbReference type="InterPro" id="IPR017871">
    <property type="entry name" value="ABC_transporter-like_CS"/>
</dbReference>
<dbReference type="InterPro" id="IPR003593">
    <property type="entry name" value="AAA+_ATPase"/>
</dbReference>
<evidence type="ECO:0000256" key="3">
    <source>
        <dbReference type="ARBA" id="ARBA00022840"/>
    </source>
</evidence>
<evidence type="ECO:0000259" key="4">
    <source>
        <dbReference type="PROSITE" id="PS50893"/>
    </source>
</evidence>
<evidence type="ECO:0000256" key="1">
    <source>
        <dbReference type="ARBA" id="ARBA00022448"/>
    </source>
</evidence>
<sequence>MNAIEIRDLSKSYKDFNLEHLNLTLPGGCIMGLVGENGAGKSTTIKLILNMIHRDCGSVSILGRDNVTEMQSLKEDIGVVLDEVGLPECLNRRQVGNIMALTFKNWDSDYFEALCVKLGVPDQKKFGEYSKGMKMKIGIAVAISHHPKLLILDEATSGLDPVVRDDVLDLLNDFTRDEDHAVLVSSHIVSDLEKICDYIAFMHQGQLVLCEEKDRLTELYGLIRCSAEQLKELNPQAVIGKSESPYGVEAVVRRAELPAGWEVSPIDIEELFVMMVRGRA</sequence>
<name>A0A3E2TQI5_9FIRM</name>